<proteinExistence type="predicted"/>
<dbReference type="EMBL" id="BONZ01000049">
    <property type="protein sequence ID" value="GIH16937.1"/>
    <property type="molecule type" value="Genomic_DNA"/>
</dbReference>
<name>A0A8J3QVN0_9ACTN</name>
<gene>
    <name evidence="1" type="ORF">Raf01_51090</name>
</gene>
<accession>A0A8J3QVN0</accession>
<reference evidence="1" key="1">
    <citation type="submission" date="2021-01" db="EMBL/GenBank/DDBJ databases">
        <title>Whole genome shotgun sequence of Rugosimonospora africana NBRC 104875.</title>
        <authorList>
            <person name="Komaki H."/>
            <person name="Tamura T."/>
        </authorList>
    </citation>
    <scope>NUCLEOTIDE SEQUENCE</scope>
    <source>
        <strain evidence="1">NBRC 104875</strain>
    </source>
</reference>
<keyword evidence="2" id="KW-1185">Reference proteome</keyword>
<dbReference type="SUPFAM" id="SSF51126">
    <property type="entry name" value="Pectin lyase-like"/>
    <property type="match status" value="1"/>
</dbReference>
<evidence type="ECO:0000313" key="2">
    <source>
        <dbReference type="Proteomes" id="UP000642748"/>
    </source>
</evidence>
<dbReference type="AlphaFoldDB" id="A0A8J3QVN0"/>
<dbReference type="Proteomes" id="UP000642748">
    <property type="component" value="Unassembled WGS sequence"/>
</dbReference>
<protein>
    <submittedName>
        <fullName evidence="1">Uncharacterized protein</fullName>
    </submittedName>
</protein>
<evidence type="ECO:0000313" key="1">
    <source>
        <dbReference type="EMBL" id="GIH16937.1"/>
    </source>
</evidence>
<dbReference type="InterPro" id="IPR011050">
    <property type="entry name" value="Pectin_lyase_fold/virulence"/>
</dbReference>
<organism evidence="1 2">
    <name type="scientific">Rugosimonospora africana</name>
    <dbReference type="NCBI Taxonomy" id="556532"/>
    <lineage>
        <taxon>Bacteria</taxon>
        <taxon>Bacillati</taxon>
        <taxon>Actinomycetota</taxon>
        <taxon>Actinomycetes</taxon>
        <taxon>Micromonosporales</taxon>
        <taxon>Micromonosporaceae</taxon>
        <taxon>Rugosimonospora</taxon>
    </lineage>
</organism>
<comment type="caution">
    <text evidence="1">The sequence shown here is derived from an EMBL/GenBank/DDBJ whole genome shotgun (WGS) entry which is preliminary data.</text>
</comment>
<sequence length="270" mass="27615">MTITMKATAKVRNTTSRVVLDGGGLVTLSGGGARRILYMDTCDEAQVWTTSHCQNQSSPQLTVQNLTFADGNSTGDRAEGGGGGAILVRGGRFKVVNSKFVRNRCDRTGPDLGGAAIRVLDQYQGLPVYVVNSTFGGASGQGGTCSNGGALSSIGVSWTVLNSLMTYNTAVGNGANPAKSGTPGGGSGGAIYNDGNTYTLKIAGSIIENNHANEGGGAVFYVSNDRTGTMSIDSSTLRGNRSDGFETSGLPGIFFLGAHKPTVTGSTLSH</sequence>